<name>A0ABT7E6G8_9FIRM</name>
<dbReference type="InterPro" id="IPR051449">
    <property type="entry name" value="ABC-2_transporter_component"/>
</dbReference>
<gene>
    <name evidence="10" type="ORF">QOZ84_01805</name>
</gene>
<evidence type="ECO:0000259" key="9">
    <source>
        <dbReference type="PROSITE" id="PS51012"/>
    </source>
</evidence>
<comment type="caution">
    <text evidence="10">The sequence shown here is derived from an EMBL/GenBank/DDBJ whole genome shotgun (WGS) entry which is preliminary data.</text>
</comment>
<reference evidence="10 11" key="1">
    <citation type="submission" date="2023-05" db="EMBL/GenBank/DDBJ databases">
        <title>Rombocin, a short stable natural nisin variant, displays selective antimicrobial activity against Listeria monocytogenes and employs dual mode of action to kill target bacterial strains.</title>
        <authorList>
            <person name="Wambui J."/>
            <person name="Stephan R."/>
            <person name="Kuipers O.P."/>
        </authorList>
    </citation>
    <scope>NUCLEOTIDE SEQUENCE [LARGE SCALE GENOMIC DNA]</scope>
    <source>
        <strain evidence="10 11">RC002</strain>
    </source>
</reference>
<dbReference type="Proteomes" id="UP001301012">
    <property type="component" value="Unassembled WGS sequence"/>
</dbReference>
<keyword evidence="4" id="KW-1003">Cell membrane</keyword>
<feature type="transmembrane region" description="Helical" evidence="8">
    <location>
        <begin position="21"/>
        <end position="42"/>
    </location>
</feature>
<protein>
    <submittedName>
        <fullName evidence="10">SagG family ABC transporter permease subunit</fullName>
    </submittedName>
</protein>
<dbReference type="RefSeq" id="WP_284131248.1">
    <property type="nucleotide sequence ID" value="NZ_JASKYM010000001.1"/>
</dbReference>
<dbReference type="PROSITE" id="PS51012">
    <property type="entry name" value="ABC_TM2"/>
    <property type="match status" value="1"/>
</dbReference>
<dbReference type="PANTHER" id="PTHR30294:SF48">
    <property type="entry name" value="LINEARMYCIN RESISTANCE PERMEASE PROTEIN LNRM"/>
    <property type="match status" value="1"/>
</dbReference>
<dbReference type="NCBIfam" id="NF038293">
    <property type="entry name" value="permease_SagG"/>
    <property type="match status" value="1"/>
</dbReference>
<dbReference type="InterPro" id="IPR047817">
    <property type="entry name" value="ABC2_TM_bact-type"/>
</dbReference>
<evidence type="ECO:0000313" key="10">
    <source>
        <dbReference type="EMBL" id="MDK2562267.1"/>
    </source>
</evidence>
<comment type="similarity">
    <text evidence="2">Belongs to the ABC-2 integral membrane protein family.</text>
</comment>
<keyword evidence="7 8" id="KW-0472">Membrane</keyword>
<organism evidence="10 11">
    <name type="scientific">Romboutsia sedimentorum</name>
    <dbReference type="NCBI Taxonomy" id="1368474"/>
    <lineage>
        <taxon>Bacteria</taxon>
        <taxon>Bacillati</taxon>
        <taxon>Bacillota</taxon>
        <taxon>Clostridia</taxon>
        <taxon>Peptostreptococcales</taxon>
        <taxon>Peptostreptococcaceae</taxon>
        <taxon>Romboutsia</taxon>
    </lineage>
</organism>
<evidence type="ECO:0000256" key="4">
    <source>
        <dbReference type="ARBA" id="ARBA00022475"/>
    </source>
</evidence>
<dbReference type="InterPro" id="IPR013525">
    <property type="entry name" value="ABC2_TM"/>
</dbReference>
<feature type="transmembrane region" description="Helical" evidence="8">
    <location>
        <begin position="293"/>
        <end position="311"/>
    </location>
</feature>
<keyword evidence="6 8" id="KW-1133">Transmembrane helix</keyword>
<evidence type="ECO:0000256" key="2">
    <source>
        <dbReference type="ARBA" id="ARBA00007783"/>
    </source>
</evidence>
<feature type="transmembrane region" description="Helical" evidence="8">
    <location>
        <begin position="347"/>
        <end position="369"/>
    </location>
</feature>
<sequence>MIFRIMKKELLQNFRDKQAMFWMIVFPIIMIFILGNSLSAFFGQEDLSVPKTKVVYNIKEDTKETKNLEKFFIDSKESLNMEFVKNDDKDKILSDIKLGKYDCYLEIKSDKDIAVYSNDIKNFNASLITNLIETYVEKTNAIESIKDKNPIGLRFVDADSSVKFVKTKSLESAKQPTSLDYYSVTMLTMTILYSTLTGAMAVTGERVRGTMNRISCSPVSKFSVYTGKMIACCIVVGIQVSLLFLFTKYMFDANWGSDITSIMLVLVSLIIFTVSLGMGFARMFKNPNVMSTIIHMLIVLMNFLGGGYVPLDMFGKNNILTVIAKISPIKWTNESIFNIIYGNDYSLVMTAVVINLSLAAILMIVPSIFSKKGEV</sequence>
<evidence type="ECO:0000256" key="5">
    <source>
        <dbReference type="ARBA" id="ARBA00022692"/>
    </source>
</evidence>
<evidence type="ECO:0000256" key="1">
    <source>
        <dbReference type="ARBA" id="ARBA00004651"/>
    </source>
</evidence>
<keyword evidence="5 8" id="KW-0812">Transmembrane</keyword>
<evidence type="ECO:0000256" key="3">
    <source>
        <dbReference type="ARBA" id="ARBA00022448"/>
    </source>
</evidence>
<feature type="transmembrane region" description="Helical" evidence="8">
    <location>
        <begin position="259"/>
        <end position="281"/>
    </location>
</feature>
<keyword evidence="11" id="KW-1185">Reference proteome</keyword>
<keyword evidence="3" id="KW-0813">Transport</keyword>
<evidence type="ECO:0000256" key="6">
    <source>
        <dbReference type="ARBA" id="ARBA00022989"/>
    </source>
</evidence>
<evidence type="ECO:0000256" key="7">
    <source>
        <dbReference type="ARBA" id="ARBA00023136"/>
    </source>
</evidence>
<feature type="transmembrane region" description="Helical" evidence="8">
    <location>
        <begin position="222"/>
        <end position="247"/>
    </location>
</feature>
<comment type="subcellular location">
    <subcellularLocation>
        <location evidence="1">Cell membrane</location>
        <topology evidence="1">Multi-pass membrane protein</topology>
    </subcellularLocation>
</comment>
<feature type="domain" description="ABC transmembrane type-2" evidence="9">
    <location>
        <begin position="139"/>
        <end position="373"/>
    </location>
</feature>
<evidence type="ECO:0000256" key="8">
    <source>
        <dbReference type="SAM" id="Phobius"/>
    </source>
</evidence>
<dbReference type="PANTHER" id="PTHR30294">
    <property type="entry name" value="MEMBRANE COMPONENT OF ABC TRANSPORTER YHHJ-RELATED"/>
    <property type="match status" value="1"/>
</dbReference>
<accession>A0ABT7E6G8</accession>
<proteinExistence type="inferred from homology"/>
<feature type="transmembrane region" description="Helical" evidence="8">
    <location>
        <begin position="181"/>
        <end position="202"/>
    </location>
</feature>
<dbReference type="EMBL" id="JASKYM010000001">
    <property type="protein sequence ID" value="MDK2562267.1"/>
    <property type="molecule type" value="Genomic_DNA"/>
</dbReference>
<evidence type="ECO:0000313" key="11">
    <source>
        <dbReference type="Proteomes" id="UP001301012"/>
    </source>
</evidence>
<dbReference type="Pfam" id="PF12698">
    <property type="entry name" value="ABC2_membrane_3"/>
    <property type="match status" value="1"/>
</dbReference>